<dbReference type="Gene3D" id="3.80.10.10">
    <property type="entry name" value="Ribonuclease Inhibitor"/>
    <property type="match status" value="1"/>
</dbReference>
<comment type="caution">
    <text evidence="6">The sequence shown here is derived from an EMBL/GenBank/DDBJ whole genome shotgun (WGS) entry which is preliminary data.</text>
</comment>
<dbReference type="InterPro" id="IPR050836">
    <property type="entry name" value="SDS22/Internalin_LRR"/>
</dbReference>
<dbReference type="PANTHER" id="PTHR46652">
    <property type="entry name" value="LEUCINE-RICH REPEAT AND IQ DOMAIN-CONTAINING PROTEIN 1-RELATED"/>
    <property type="match status" value="1"/>
</dbReference>
<evidence type="ECO:0000256" key="3">
    <source>
        <dbReference type="SAM" id="MobiDB-lite"/>
    </source>
</evidence>
<dbReference type="InterPro" id="IPR032675">
    <property type="entry name" value="LRR_dom_sf"/>
</dbReference>
<accession>A0A0R2DBW3</accession>
<dbReference type="PATRIC" id="fig|1423803.3.peg.1222"/>
<dbReference type="AlphaFoldDB" id="A0A0R2DBW3"/>
<keyword evidence="1" id="KW-0433">Leucine-rich repeat</keyword>
<organism evidence="6 7">
    <name type="scientific">Levilactobacillus senmaizukei DSM 21775 = NBRC 103853</name>
    <dbReference type="NCBI Taxonomy" id="1423803"/>
    <lineage>
        <taxon>Bacteria</taxon>
        <taxon>Bacillati</taxon>
        <taxon>Bacillota</taxon>
        <taxon>Bacilli</taxon>
        <taxon>Lactobacillales</taxon>
        <taxon>Lactobacillaceae</taxon>
        <taxon>Levilactobacillus</taxon>
    </lineage>
</organism>
<gene>
    <name evidence="6" type="ORF">FD13_GL001196</name>
</gene>
<dbReference type="InterPro" id="IPR001611">
    <property type="entry name" value="Leu-rich_rpt"/>
</dbReference>
<keyword evidence="4" id="KW-0472">Membrane</keyword>
<name>A0A0R2DBW3_9LACO</name>
<feature type="domain" description="MucBP" evidence="5">
    <location>
        <begin position="428"/>
        <end position="489"/>
    </location>
</feature>
<dbReference type="InterPro" id="IPR009459">
    <property type="entry name" value="MucBP_dom"/>
</dbReference>
<sequence>MNGMKNTLRKTLWLTATMTMIGNGVVPITGFAKNLAIPVEERNQTRLSIDTWMPNRLLQKTVLKSLNAQGVGKTWHTVDDISQKDMALLTELESPDRPDEFRIDGKSSYSLQGLEYAVNLETANLYQTQNKWMFGDITDVSPLAGLTKLKVLELGGQRIKNVAPLAGLKNLQRLSLVGNEIMDFSSIASLQNIPDLVITGQRILLDSINVNANTKSHDWVSSAKMPDGTPMRVAPMKQLGMMMAFEDSGAVIYRQFIAGGEAKSIDGGARFTDLKAQETLQAGDALFGGIMLGAGKEDKYAMILALGTPDGKTKMGYMVQPYKLANEAAKITVQYVDQDGRELIDPQELTGLVGDGYHSEQRSFEGYTFDHVEGEPDGTFRTDEQSVKYVYHKDLPGSEGNTGGSDGEGNPGSEGNSGGEEVPSTKSKVTVRYQDELVRSLLDDVTLTGSVGEPYQTEEFPLTGYHLKEIKGKQNGVFESVEQEVIYIYAKDQAASVTVRYLDQDGRQLAPDRTLLGQLGAKYQADAKVFPGYKLKAQPQNSQGQFLQESQTVTFWYEKIMEEASDGDGDQSLPDLTPPVVTPMPGVTSPVTGGAGDNLSETPSVALPTSNAALPADQTGTTELPQTNEAQHGGIVLGITLLGAAVLSWFLSRKHR</sequence>
<dbReference type="Proteomes" id="UP000051589">
    <property type="component" value="Unassembled WGS sequence"/>
</dbReference>
<protein>
    <submittedName>
        <fullName evidence="6">GY family cell surface protein</fullName>
    </submittedName>
</protein>
<keyword evidence="7" id="KW-1185">Reference proteome</keyword>
<evidence type="ECO:0000259" key="5">
    <source>
        <dbReference type="Pfam" id="PF06458"/>
    </source>
</evidence>
<feature type="transmembrane region" description="Helical" evidence="4">
    <location>
        <begin position="632"/>
        <end position="651"/>
    </location>
</feature>
<keyword evidence="4" id="KW-1133">Transmembrane helix</keyword>
<evidence type="ECO:0000313" key="7">
    <source>
        <dbReference type="Proteomes" id="UP000051589"/>
    </source>
</evidence>
<dbReference type="STRING" id="1423803.FD13_GL001196"/>
<feature type="compositionally biased region" description="Gly residues" evidence="3">
    <location>
        <begin position="400"/>
        <end position="418"/>
    </location>
</feature>
<dbReference type="PROSITE" id="PS51450">
    <property type="entry name" value="LRR"/>
    <property type="match status" value="1"/>
</dbReference>
<proteinExistence type="predicted"/>
<dbReference type="PANTHER" id="PTHR46652:SF3">
    <property type="entry name" value="LEUCINE-RICH REPEAT-CONTAINING PROTEIN 9"/>
    <property type="match status" value="1"/>
</dbReference>
<feature type="domain" description="MucBP" evidence="5">
    <location>
        <begin position="497"/>
        <end position="558"/>
    </location>
</feature>
<feature type="domain" description="MucBP" evidence="5">
    <location>
        <begin position="330"/>
        <end position="391"/>
    </location>
</feature>
<dbReference type="EMBL" id="AYZH01000029">
    <property type="protein sequence ID" value="KRN01233.1"/>
    <property type="molecule type" value="Genomic_DNA"/>
</dbReference>
<dbReference type="SUPFAM" id="SSF52058">
    <property type="entry name" value="L domain-like"/>
    <property type="match status" value="1"/>
</dbReference>
<reference evidence="6 7" key="1">
    <citation type="journal article" date="2015" name="Genome Announc.">
        <title>Expanding the biotechnology potential of lactobacilli through comparative genomics of 213 strains and associated genera.</title>
        <authorList>
            <person name="Sun Z."/>
            <person name="Harris H.M."/>
            <person name="McCann A."/>
            <person name="Guo C."/>
            <person name="Argimon S."/>
            <person name="Zhang W."/>
            <person name="Yang X."/>
            <person name="Jeffery I.B."/>
            <person name="Cooney J.C."/>
            <person name="Kagawa T.F."/>
            <person name="Liu W."/>
            <person name="Song Y."/>
            <person name="Salvetti E."/>
            <person name="Wrobel A."/>
            <person name="Rasinkangas P."/>
            <person name="Parkhill J."/>
            <person name="Rea M.C."/>
            <person name="O'Sullivan O."/>
            <person name="Ritari J."/>
            <person name="Douillard F.P."/>
            <person name="Paul Ross R."/>
            <person name="Yang R."/>
            <person name="Briner A.E."/>
            <person name="Felis G.E."/>
            <person name="de Vos W.M."/>
            <person name="Barrangou R."/>
            <person name="Klaenhammer T.R."/>
            <person name="Caufield P.W."/>
            <person name="Cui Y."/>
            <person name="Zhang H."/>
            <person name="O'Toole P.W."/>
        </authorList>
    </citation>
    <scope>NUCLEOTIDE SEQUENCE [LARGE SCALE GENOMIC DNA]</scope>
    <source>
        <strain evidence="6 7">DSM 21775</strain>
    </source>
</reference>
<dbReference type="Gene3D" id="3.10.20.320">
    <property type="entry name" value="Putative peptidoglycan bound protein (lpxtg motif)"/>
    <property type="match status" value="3"/>
</dbReference>
<keyword evidence="4" id="KW-0812">Transmembrane</keyword>
<dbReference type="Pfam" id="PF06458">
    <property type="entry name" value="MucBP"/>
    <property type="match status" value="3"/>
</dbReference>
<evidence type="ECO:0000256" key="4">
    <source>
        <dbReference type="SAM" id="Phobius"/>
    </source>
</evidence>
<evidence type="ECO:0000256" key="2">
    <source>
        <dbReference type="ARBA" id="ARBA00022737"/>
    </source>
</evidence>
<feature type="transmembrane region" description="Helical" evidence="4">
    <location>
        <begin position="12"/>
        <end position="32"/>
    </location>
</feature>
<feature type="region of interest" description="Disordered" evidence="3">
    <location>
        <begin position="393"/>
        <end position="428"/>
    </location>
</feature>
<keyword evidence="2" id="KW-0677">Repeat</keyword>
<evidence type="ECO:0000313" key="6">
    <source>
        <dbReference type="EMBL" id="KRN01233.1"/>
    </source>
</evidence>
<evidence type="ECO:0000256" key="1">
    <source>
        <dbReference type="ARBA" id="ARBA00022614"/>
    </source>
</evidence>